<sequence length="230" mass="25512">MSSLTPVVRARWRDIDRLVNLVTATVSATPLAAWLVPDEGRRAAVLAGTTRIWTEHALLFGDAFLLRDGSAATVWFHRYRPIPLPVRYADRLTETCGDDRDRFLLLDRALAARRPTVPHHHLAVLAVAPGPERDARAGAALAGAQRWMDTLGLPTYAEAGTKAQRDLYRRHGYADGEEFALPDGTTTRPMWRLAPFGTGRAGATVIPYRRPAGGRWTNRRNARVTGWASR</sequence>
<dbReference type="EMBL" id="CP159342">
    <property type="protein sequence ID" value="XCH76444.1"/>
    <property type="molecule type" value="Genomic_DNA"/>
</dbReference>
<protein>
    <recommendedName>
        <fullName evidence="3">GNAT family N-acetyltransferase</fullName>
    </recommendedName>
</protein>
<name>A0AAU7MDU8_9ACTN</name>
<evidence type="ECO:0000313" key="2">
    <source>
        <dbReference type="EMBL" id="XCH76444.1"/>
    </source>
</evidence>
<dbReference type="EMBL" id="CP157762">
    <property type="protein sequence ID" value="XBP95740.1"/>
    <property type="molecule type" value="Genomic_DNA"/>
</dbReference>
<proteinExistence type="predicted"/>
<gene>
    <name evidence="2" type="ORF">ABUL08_10240</name>
    <name evidence="1" type="ORF">VK199_10190</name>
</gene>
<reference evidence="1" key="1">
    <citation type="submission" date="2024-01" db="EMBL/GenBank/DDBJ databases">
        <title>The genome sequence of Micromonospora mangrovi CCTCC AA 2012012.</title>
        <authorList>
            <person name="Gao J."/>
        </authorList>
    </citation>
    <scope>NUCLEOTIDE SEQUENCE</scope>
    <source>
        <strain evidence="1">CCTCC AA 2012012</strain>
    </source>
</reference>
<organism evidence="1">
    <name type="scientific">Micromonospora sp. CCTCC AA 2012012</name>
    <dbReference type="NCBI Taxonomy" id="3111921"/>
    <lineage>
        <taxon>Bacteria</taxon>
        <taxon>Bacillati</taxon>
        <taxon>Actinomycetota</taxon>
        <taxon>Actinomycetes</taxon>
        <taxon>Micromonosporales</taxon>
        <taxon>Micromonosporaceae</taxon>
        <taxon>Micromonospora</taxon>
    </lineage>
</organism>
<accession>A0AAU7MDU8</accession>
<evidence type="ECO:0008006" key="3">
    <source>
        <dbReference type="Google" id="ProtNLM"/>
    </source>
</evidence>
<dbReference type="Gene3D" id="3.40.630.30">
    <property type="match status" value="1"/>
</dbReference>
<dbReference type="RefSeq" id="WP_350936834.1">
    <property type="nucleotide sequence ID" value="NZ_CP157762.1"/>
</dbReference>
<evidence type="ECO:0000313" key="1">
    <source>
        <dbReference type="EMBL" id="XBP95740.1"/>
    </source>
</evidence>
<dbReference type="AlphaFoldDB" id="A0AAU7MDU8"/>
<reference evidence="2" key="2">
    <citation type="submission" date="2024-06" db="EMBL/GenBank/DDBJ databases">
        <title>Micromonospora mangrovi CCTCC AA 2012012 genome sequences.</title>
        <authorList>
            <person name="Gao J."/>
        </authorList>
    </citation>
    <scope>NUCLEOTIDE SEQUENCE</scope>
    <source>
        <strain evidence="2">CCTCC AA 2012012</strain>
    </source>
</reference>